<reference evidence="3 4" key="1">
    <citation type="journal article" date="2010" name="Plant Cell">
        <title>The Chlorella variabilis NC64A genome reveals adaptation to photosymbiosis, coevolution with viruses, and cryptic sex.</title>
        <authorList>
            <person name="Blanc G."/>
            <person name="Duncan G."/>
            <person name="Agarkova I."/>
            <person name="Borodovsky M."/>
            <person name="Gurnon J."/>
            <person name="Kuo A."/>
            <person name="Lindquist E."/>
            <person name="Lucas S."/>
            <person name="Pangilinan J."/>
            <person name="Polle J."/>
            <person name="Salamov A."/>
            <person name="Terry A."/>
            <person name="Yamada T."/>
            <person name="Dunigan D.D."/>
            <person name="Grigoriev I.V."/>
            <person name="Claverie J.M."/>
            <person name="Van Etten J.L."/>
        </authorList>
    </citation>
    <scope>NUCLEOTIDE SEQUENCE [LARGE SCALE GENOMIC DNA]</scope>
    <source>
        <strain evidence="3 4">NC64A</strain>
    </source>
</reference>
<dbReference type="InterPro" id="IPR039761">
    <property type="entry name" value="Bms1/Tsr1"/>
</dbReference>
<feature type="domain" description="Ribosome biogenesis protein BMS1/TSR1 C-terminal" evidence="2">
    <location>
        <begin position="43"/>
        <end position="343"/>
    </location>
</feature>
<evidence type="ECO:0000313" key="3">
    <source>
        <dbReference type="EMBL" id="EFN51500.1"/>
    </source>
</evidence>
<dbReference type="eggNOG" id="KOG1980">
    <property type="taxonomic scope" value="Eukaryota"/>
</dbReference>
<protein>
    <recommendedName>
        <fullName evidence="2">Ribosome biogenesis protein BMS1/TSR1 C-terminal domain-containing protein</fullName>
    </recommendedName>
</protein>
<dbReference type="GO" id="GO:0034511">
    <property type="term" value="F:U3 snoRNA binding"/>
    <property type="evidence" value="ECO:0007669"/>
    <property type="project" value="TreeGrafter"/>
</dbReference>
<accession>E1ZRP5</accession>
<feature type="region of interest" description="Disordered" evidence="1">
    <location>
        <begin position="31"/>
        <end position="51"/>
    </location>
</feature>
<gene>
    <name evidence="3" type="ORF">CHLNCDRAFT_37364</name>
</gene>
<dbReference type="GO" id="GO:0000462">
    <property type="term" value="P:maturation of SSU-rRNA from tricistronic rRNA transcript (SSU-rRNA, 5.8S rRNA, LSU-rRNA)"/>
    <property type="evidence" value="ECO:0007669"/>
    <property type="project" value="TreeGrafter"/>
</dbReference>
<dbReference type="GO" id="GO:0003924">
    <property type="term" value="F:GTPase activity"/>
    <property type="evidence" value="ECO:0007669"/>
    <property type="project" value="TreeGrafter"/>
</dbReference>
<dbReference type="GO" id="GO:0030688">
    <property type="term" value="C:preribosome, small subunit precursor"/>
    <property type="evidence" value="ECO:0007669"/>
    <property type="project" value="TreeGrafter"/>
</dbReference>
<keyword evidence="4" id="KW-1185">Reference proteome</keyword>
<dbReference type="InParanoid" id="E1ZRP5"/>
<dbReference type="GO" id="GO:0005525">
    <property type="term" value="F:GTP binding"/>
    <property type="evidence" value="ECO:0007669"/>
    <property type="project" value="TreeGrafter"/>
</dbReference>
<dbReference type="Pfam" id="PF04950">
    <property type="entry name" value="RIBIOP_C"/>
    <property type="match status" value="1"/>
</dbReference>
<sequence>MDTGTEFGMDDYDDDEDCKLAGLHVDLKERHRQEQDDQMFPDEVDTPEGIPARQRFDKYRGLKSFRTSPWDPRESLPQDYAHVFAFENFRRAHKRATEASLKAGAAGDAHGVPVGSYVQLRVAAVPADAAARVLQRVTASRQQAVAPLVVFGLLHHECKLSVQHYGVRKAAGYEDPLPSKEQLLLVNGLRSFFARPVFSTDEHGADKHKMERFLHEGRPSVATVYAPIAYTPLPLLAFKVANDGAAQLVATGSLRSCDPDRIVLKKIVLSGYPVKVHKTKAVVRFMFHNPDDVRWFRPVELWTKAGRRGRIREPVGTHGAMKCIFDGPLRQQDAVLMSLYKRVYPKWPENLDFAA</sequence>
<name>E1ZRP5_CHLVA</name>
<proteinExistence type="predicted"/>
<dbReference type="KEGG" id="cvr:CHLNCDRAFT_37364"/>
<dbReference type="AlphaFoldDB" id="E1ZRP5"/>
<dbReference type="EMBL" id="GL433863">
    <property type="protein sequence ID" value="EFN51500.1"/>
    <property type="molecule type" value="Genomic_DNA"/>
</dbReference>
<dbReference type="OMA" id="CHITEPI"/>
<dbReference type="Proteomes" id="UP000008141">
    <property type="component" value="Unassembled WGS sequence"/>
</dbReference>
<evidence type="ECO:0000256" key="1">
    <source>
        <dbReference type="SAM" id="MobiDB-lite"/>
    </source>
</evidence>
<feature type="compositionally biased region" description="Acidic residues" evidence="1">
    <location>
        <begin position="36"/>
        <end position="46"/>
    </location>
</feature>
<evidence type="ECO:0000313" key="4">
    <source>
        <dbReference type="Proteomes" id="UP000008141"/>
    </source>
</evidence>
<dbReference type="GeneID" id="17350930"/>
<dbReference type="GO" id="GO:0000479">
    <property type="term" value="P:endonucleolytic cleavage of tricistronic rRNA transcript (SSU-rRNA, 5.8S rRNA, LSU-rRNA)"/>
    <property type="evidence" value="ECO:0007669"/>
    <property type="project" value="TreeGrafter"/>
</dbReference>
<dbReference type="OrthoDB" id="119302at2759"/>
<evidence type="ECO:0000259" key="2">
    <source>
        <dbReference type="SMART" id="SM01362"/>
    </source>
</evidence>
<dbReference type="InterPro" id="IPR007034">
    <property type="entry name" value="BMS1_TSR1_C"/>
</dbReference>
<dbReference type="RefSeq" id="XP_005843602.1">
    <property type="nucleotide sequence ID" value="XM_005843540.1"/>
</dbReference>
<organism evidence="4">
    <name type="scientific">Chlorella variabilis</name>
    <name type="common">Green alga</name>
    <dbReference type="NCBI Taxonomy" id="554065"/>
    <lineage>
        <taxon>Eukaryota</taxon>
        <taxon>Viridiplantae</taxon>
        <taxon>Chlorophyta</taxon>
        <taxon>core chlorophytes</taxon>
        <taxon>Trebouxiophyceae</taxon>
        <taxon>Chlorellales</taxon>
        <taxon>Chlorellaceae</taxon>
        <taxon>Chlorella clade</taxon>
        <taxon>Chlorella</taxon>
    </lineage>
</organism>
<dbReference type="PANTHER" id="PTHR12858">
    <property type="entry name" value="RIBOSOME BIOGENESIS PROTEIN"/>
    <property type="match status" value="1"/>
</dbReference>
<dbReference type="SMART" id="SM01362">
    <property type="entry name" value="DUF663"/>
    <property type="match status" value="1"/>
</dbReference>
<dbReference type="STRING" id="554065.E1ZRP5"/>
<dbReference type="PANTHER" id="PTHR12858:SF1">
    <property type="entry name" value="PRE-RRNA-PROCESSING PROTEIN TSR1 HOMOLOG"/>
    <property type="match status" value="1"/>
</dbReference>